<dbReference type="Proteomes" id="UP000800036">
    <property type="component" value="Unassembled WGS sequence"/>
</dbReference>
<sequence length="247" mass="27525">MASIISDTGAIVPKDTSMQRPTGNGFVFVVAKQSHGHETTTPSPCETIDLNNKIPDRFHQLPELPNSLPKKHKQFVHSLPPRPPIYRKFSVFLAGSIEMGKAVQWQTRMADELSPYPITVNNPRRPEWNNDEESMRQQVEWELSALEQADSPVTLWELGKYTDSGKVVLSCKRYGVPFVETFADLPGATVKMLKEKGMGLDANGDLVGDNTHVPKPKPKPKLELERENKAMKSQIADLQAKLAEAGI</sequence>
<organism evidence="1 2">
    <name type="scientific">Bimuria novae-zelandiae CBS 107.79</name>
    <dbReference type="NCBI Taxonomy" id="1447943"/>
    <lineage>
        <taxon>Eukaryota</taxon>
        <taxon>Fungi</taxon>
        <taxon>Dikarya</taxon>
        <taxon>Ascomycota</taxon>
        <taxon>Pezizomycotina</taxon>
        <taxon>Dothideomycetes</taxon>
        <taxon>Pleosporomycetidae</taxon>
        <taxon>Pleosporales</taxon>
        <taxon>Massarineae</taxon>
        <taxon>Didymosphaeriaceae</taxon>
        <taxon>Bimuria</taxon>
    </lineage>
</organism>
<protein>
    <submittedName>
        <fullName evidence="1">Uncharacterized protein</fullName>
    </submittedName>
</protein>
<evidence type="ECO:0000313" key="2">
    <source>
        <dbReference type="Proteomes" id="UP000800036"/>
    </source>
</evidence>
<dbReference type="AlphaFoldDB" id="A0A6A5VEP0"/>
<name>A0A6A5VEP0_9PLEO</name>
<dbReference type="Gene3D" id="3.40.50.450">
    <property type="match status" value="1"/>
</dbReference>
<reference evidence="1" key="1">
    <citation type="journal article" date="2020" name="Stud. Mycol.">
        <title>101 Dothideomycetes genomes: a test case for predicting lifestyles and emergence of pathogens.</title>
        <authorList>
            <person name="Haridas S."/>
            <person name="Albert R."/>
            <person name="Binder M."/>
            <person name="Bloem J."/>
            <person name="Labutti K."/>
            <person name="Salamov A."/>
            <person name="Andreopoulos B."/>
            <person name="Baker S."/>
            <person name="Barry K."/>
            <person name="Bills G."/>
            <person name="Bluhm B."/>
            <person name="Cannon C."/>
            <person name="Castanera R."/>
            <person name="Culley D."/>
            <person name="Daum C."/>
            <person name="Ezra D."/>
            <person name="Gonzalez J."/>
            <person name="Henrissat B."/>
            <person name="Kuo A."/>
            <person name="Liang C."/>
            <person name="Lipzen A."/>
            <person name="Lutzoni F."/>
            <person name="Magnuson J."/>
            <person name="Mondo S."/>
            <person name="Nolan M."/>
            <person name="Ohm R."/>
            <person name="Pangilinan J."/>
            <person name="Park H.-J."/>
            <person name="Ramirez L."/>
            <person name="Alfaro M."/>
            <person name="Sun H."/>
            <person name="Tritt A."/>
            <person name="Yoshinaga Y."/>
            <person name="Zwiers L.-H."/>
            <person name="Turgeon B."/>
            <person name="Goodwin S."/>
            <person name="Spatafora J."/>
            <person name="Crous P."/>
            <person name="Grigoriev I."/>
        </authorList>
    </citation>
    <scope>NUCLEOTIDE SEQUENCE</scope>
    <source>
        <strain evidence="1">CBS 107.79</strain>
    </source>
</reference>
<dbReference type="InterPro" id="IPR039470">
    <property type="entry name" value="Nuc_deoxyri_tr2"/>
</dbReference>
<accession>A0A6A5VEP0</accession>
<proteinExistence type="predicted"/>
<gene>
    <name evidence="1" type="ORF">BU23DRAFT_588901</name>
</gene>
<dbReference type="OrthoDB" id="2893324at2759"/>
<dbReference type="Pfam" id="PF15891">
    <property type="entry name" value="Nuc_deoxyri_tr2"/>
    <property type="match status" value="1"/>
</dbReference>
<evidence type="ECO:0000313" key="1">
    <source>
        <dbReference type="EMBL" id="KAF1974849.1"/>
    </source>
</evidence>
<keyword evidence="2" id="KW-1185">Reference proteome</keyword>
<dbReference type="EMBL" id="ML976673">
    <property type="protein sequence ID" value="KAF1974849.1"/>
    <property type="molecule type" value="Genomic_DNA"/>
</dbReference>